<reference evidence="2" key="1">
    <citation type="submission" date="2018-03" db="EMBL/GenBank/DDBJ databases">
        <authorList>
            <person name="Zecchin S."/>
        </authorList>
    </citation>
    <scope>NUCLEOTIDE SEQUENCE [LARGE SCALE GENOMIC DNA]</scope>
</reference>
<dbReference type="EMBL" id="OUUY01000024">
    <property type="protein sequence ID" value="SPP99813.1"/>
    <property type="molecule type" value="Genomic_DNA"/>
</dbReference>
<sequence length="173" mass="19791">MGLEERTFMSAICIGVLIFRAFRQRDALQLGETVLQAYNVYRENGTAEVKRMHQMSFKKCSKCGFIWYQRAAFLSDPNLCMIGYQAYFDEPLTGLFLFNHTCGTSLAIKAGDFQDLFDGPMYTERLNGTEKCGGHCLHKSDLSPCPQECECSYVREIVQVILKWPKQEISVKQ</sequence>
<dbReference type="OrthoDB" id="9802961at2"/>
<protein>
    <submittedName>
        <fullName evidence="1">Uncharacterized protein</fullName>
    </submittedName>
</protein>
<organism evidence="1 2">
    <name type="scientific">Candidatus Sulfobium mesophilum</name>
    <dbReference type="NCBI Taxonomy" id="2016548"/>
    <lineage>
        <taxon>Bacteria</taxon>
        <taxon>Pseudomonadati</taxon>
        <taxon>Nitrospirota</taxon>
        <taxon>Nitrospiria</taxon>
        <taxon>Nitrospirales</taxon>
        <taxon>Nitrospiraceae</taxon>
        <taxon>Candidatus Sulfobium</taxon>
    </lineage>
</organism>
<gene>
    <name evidence="1" type="ORF">NBG4_120020</name>
</gene>
<name>A0A2U3QEH2_9BACT</name>
<accession>A0A2U3QEH2</accession>
<keyword evidence="2" id="KW-1185">Reference proteome</keyword>
<evidence type="ECO:0000313" key="2">
    <source>
        <dbReference type="Proteomes" id="UP000245125"/>
    </source>
</evidence>
<dbReference type="AlphaFoldDB" id="A0A2U3QEH2"/>
<dbReference type="Proteomes" id="UP000245125">
    <property type="component" value="Unassembled WGS sequence"/>
</dbReference>
<evidence type="ECO:0000313" key="1">
    <source>
        <dbReference type="EMBL" id="SPP99813.1"/>
    </source>
</evidence>
<proteinExistence type="predicted"/>